<organism evidence="2 3">
    <name type="scientific">Nocardioides soli</name>
    <dbReference type="NCBI Taxonomy" id="1036020"/>
    <lineage>
        <taxon>Bacteria</taxon>
        <taxon>Bacillati</taxon>
        <taxon>Actinomycetota</taxon>
        <taxon>Actinomycetes</taxon>
        <taxon>Propionibacteriales</taxon>
        <taxon>Nocardioidaceae</taxon>
        <taxon>Nocardioides</taxon>
    </lineage>
</organism>
<protein>
    <submittedName>
        <fullName evidence="2">Uncharacterized protein</fullName>
    </submittedName>
</protein>
<dbReference type="Proteomes" id="UP000589626">
    <property type="component" value="Unassembled WGS sequence"/>
</dbReference>
<name>A0A7W4Z3D1_9ACTN</name>
<keyword evidence="3" id="KW-1185">Reference proteome</keyword>
<evidence type="ECO:0000256" key="1">
    <source>
        <dbReference type="SAM" id="Phobius"/>
    </source>
</evidence>
<dbReference type="RefSeq" id="WP_183593531.1">
    <property type="nucleotide sequence ID" value="NZ_JACHWR010000002.1"/>
</dbReference>
<comment type="caution">
    <text evidence="2">The sequence shown here is derived from an EMBL/GenBank/DDBJ whole genome shotgun (WGS) entry which is preliminary data.</text>
</comment>
<keyword evidence="1" id="KW-0812">Transmembrane</keyword>
<evidence type="ECO:0000313" key="2">
    <source>
        <dbReference type="EMBL" id="MBB3043756.1"/>
    </source>
</evidence>
<keyword evidence="1" id="KW-1133">Transmembrane helix</keyword>
<keyword evidence="1" id="KW-0472">Membrane</keyword>
<feature type="transmembrane region" description="Helical" evidence="1">
    <location>
        <begin position="20"/>
        <end position="42"/>
    </location>
</feature>
<accession>A0A7W4Z3D1</accession>
<proteinExistence type="predicted"/>
<gene>
    <name evidence="2" type="ORF">FHU40_003574</name>
</gene>
<reference evidence="2 3" key="1">
    <citation type="submission" date="2020-08" db="EMBL/GenBank/DDBJ databases">
        <title>Sequencing the genomes of 1000 actinobacteria strains.</title>
        <authorList>
            <person name="Klenk H.-P."/>
        </authorList>
    </citation>
    <scope>NUCLEOTIDE SEQUENCE [LARGE SCALE GENOMIC DNA]</scope>
    <source>
        <strain evidence="2 3">DSM 105498</strain>
    </source>
</reference>
<dbReference type="EMBL" id="JACHWR010000002">
    <property type="protein sequence ID" value="MBB3043756.1"/>
    <property type="molecule type" value="Genomic_DNA"/>
</dbReference>
<evidence type="ECO:0000313" key="3">
    <source>
        <dbReference type="Proteomes" id="UP000589626"/>
    </source>
</evidence>
<sequence>MSTTTSRAGREGLAFTERHPGAAAGLSLLVLVLVASLIGGLVGEVLTHLIRIALSTAVSGS</sequence>
<dbReference type="AlphaFoldDB" id="A0A7W4Z3D1"/>